<protein>
    <submittedName>
        <fullName evidence="2">Nuclear transport factor 2 family protein</fullName>
    </submittedName>
</protein>
<evidence type="ECO:0000259" key="1">
    <source>
        <dbReference type="Pfam" id="PF12680"/>
    </source>
</evidence>
<keyword evidence="3" id="KW-1185">Reference proteome</keyword>
<evidence type="ECO:0000313" key="3">
    <source>
        <dbReference type="Proteomes" id="UP001585018"/>
    </source>
</evidence>
<evidence type="ECO:0000313" key="2">
    <source>
        <dbReference type="EMBL" id="MFB8749123.1"/>
    </source>
</evidence>
<organism evidence="2 3">
    <name type="scientific">Streptomyces parvulus</name>
    <dbReference type="NCBI Taxonomy" id="146923"/>
    <lineage>
        <taxon>Bacteria</taxon>
        <taxon>Bacillati</taxon>
        <taxon>Actinomycetota</taxon>
        <taxon>Actinomycetes</taxon>
        <taxon>Kitasatosporales</taxon>
        <taxon>Streptomycetaceae</taxon>
        <taxon>Streptomyces</taxon>
    </lineage>
</organism>
<dbReference type="SUPFAM" id="SSF54427">
    <property type="entry name" value="NTF2-like"/>
    <property type="match status" value="1"/>
</dbReference>
<sequence length="123" mass="13942">MSVNKETAYKAMDELLNRRDLTALDRYFTENYIQHNPAISDGLEGLREIVPTLPVHFRYTMLRTFEDGDHVIALAKVSGFLPEGDAAVADVFRFENGRIAEHWDILQPYVPDDQTASGNPMLS</sequence>
<feature type="domain" description="SnoaL-like" evidence="1">
    <location>
        <begin position="12"/>
        <end position="102"/>
    </location>
</feature>
<dbReference type="InterPro" id="IPR032710">
    <property type="entry name" value="NTF2-like_dom_sf"/>
</dbReference>
<dbReference type="Proteomes" id="UP001585018">
    <property type="component" value="Unassembled WGS sequence"/>
</dbReference>
<gene>
    <name evidence="2" type="ORF">VSS30_09965</name>
</gene>
<name>A0ABV5D8S9_9ACTN</name>
<comment type="caution">
    <text evidence="2">The sequence shown here is derived from an EMBL/GenBank/DDBJ whole genome shotgun (WGS) entry which is preliminary data.</text>
</comment>
<dbReference type="InterPro" id="IPR037401">
    <property type="entry name" value="SnoaL-like"/>
</dbReference>
<reference evidence="2 3" key="1">
    <citation type="submission" date="2024-01" db="EMBL/GenBank/DDBJ databases">
        <title>Genome mining of biosynthetic gene clusters to explore secondary metabolites of Streptomyces sp.</title>
        <authorList>
            <person name="Baig A."/>
            <person name="Ajitkumar Shintre N."/>
            <person name="Kumar H."/>
            <person name="Anbarasu A."/>
            <person name="Ramaiah S."/>
        </authorList>
    </citation>
    <scope>NUCLEOTIDE SEQUENCE [LARGE SCALE GENOMIC DNA]</scope>
    <source>
        <strain evidence="2 3">A03</strain>
    </source>
</reference>
<dbReference type="EMBL" id="JAYMRR010000004">
    <property type="protein sequence ID" value="MFB8749123.1"/>
    <property type="molecule type" value="Genomic_DNA"/>
</dbReference>
<proteinExistence type="predicted"/>
<accession>A0ABV5D8S9</accession>
<dbReference type="Pfam" id="PF12680">
    <property type="entry name" value="SnoaL_2"/>
    <property type="match status" value="1"/>
</dbReference>
<dbReference type="Gene3D" id="3.10.450.50">
    <property type="match status" value="1"/>
</dbReference>
<dbReference type="RefSeq" id="WP_376718619.1">
    <property type="nucleotide sequence ID" value="NZ_JAYMRR010000004.1"/>
</dbReference>